<accession>A0ABN6L531</accession>
<gene>
    <name evidence="1" type="ORF">PEPS_05280</name>
</gene>
<dbReference type="EMBL" id="AP025292">
    <property type="protein sequence ID" value="BDC98247.1"/>
    <property type="molecule type" value="Genomic_DNA"/>
</dbReference>
<proteinExistence type="predicted"/>
<name>A0ABN6L531_9BACT</name>
<sequence>MSILMRVYIFILLSLCVTSCSYRGLEYDKWRASLPEVVQDVYPELLDSRGYSRGTNYFPDSPYKPKTKYRYTYWEVTFPQVNDEEFYRLKKDFKLKAKSIKKPTDGIFCPFGFYDSSSTIEFKPWDRYVDKFVTDYENTDELPIPKAVDMYRERAGTKNGYPESSTIYVIDAKPGKYMREEDLQDGDFMPDGWKHGFSKGAIFNDADREITFYGMIW</sequence>
<organism evidence="1 2">
    <name type="scientific">Persicobacter psychrovividus</name>
    <dbReference type="NCBI Taxonomy" id="387638"/>
    <lineage>
        <taxon>Bacteria</taxon>
        <taxon>Pseudomonadati</taxon>
        <taxon>Bacteroidota</taxon>
        <taxon>Cytophagia</taxon>
        <taxon>Cytophagales</taxon>
        <taxon>Persicobacteraceae</taxon>
        <taxon>Persicobacter</taxon>
    </lineage>
</organism>
<evidence type="ECO:0000313" key="2">
    <source>
        <dbReference type="Proteomes" id="UP001354989"/>
    </source>
</evidence>
<protein>
    <submittedName>
        <fullName evidence="1">Uncharacterized protein</fullName>
    </submittedName>
</protein>
<keyword evidence="2" id="KW-1185">Reference proteome</keyword>
<reference evidence="1 2" key="1">
    <citation type="submission" date="2021-12" db="EMBL/GenBank/DDBJ databases">
        <title>Genome sequencing of bacteria with rrn-lacking chromosome and rrn-plasmid.</title>
        <authorList>
            <person name="Anda M."/>
            <person name="Iwasaki W."/>
        </authorList>
    </citation>
    <scope>NUCLEOTIDE SEQUENCE [LARGE SCALE GENOMIC DNA]</scope>
    <source>
        <strain evidence="1 2">NBRC 101262</strain>
    </source>
</reference>
<evidence type="ECO:0000313" key="1">
    <source>
        <dbReference type="EMBL" id="BDC98247.1"/>
    </source>
</evidence>
<dbReference type="Proteomes" id="UP001354989">
    <property type="component" value="Chromosome"/>
</dbReference>